<dbReference type="NCBIfam" id="NF006040">
    <property type="entry name" value="PRK08183.1"/>
    <property type="match status" value="1"/>
</dbReference>
<dbReference type="GO" id="GO:0045271">
    <property type="term" value="C:respiratory chain complex I"/>
    <property type="evidence" value="ECO:0007669"/>
    <property type="project" value="InterPro"/>
</dbReference>
<dbReference type="PANTHER" id="PTHR12910:SF2">
    <property type="entry name" value="NADH DEHYDROGENASE [UBIQUINONE] 1 ALPHA SUBCOMPLEX SUBUNIT 12"/>
    <property type="match status" value="1"/>
</dbReference>
<protein>
    <submittedName>
        <fullName evidence="2">NADH:ubiquinone oxidoreductase subunit NDUFA12</fullName>
    </submittedName>
</protein>
<evidence type="ECO:0000256" key="1">
    <source>
        <dbReference type="SAM" id="MobiDB-lite"/>
    </source>
</evidence>
<dbReference type="PANTHER" id="PTHR12910">
    <property type="entry name" value="NADH-UBIQUINONE OXIDOREDUCTASE SUBUNIT B17.2"/>
    <property type="match status" value="1"/>
</dbReference>
<dbReference type="RefSeq" id="WP_137099295.1">
    <property type="nucleotide sequence ID" value="NZ_CP039865.1"/>
</dbReference>
<dbReference type="OrthoDB" id="9795340at2"/>
<sequence length="135" mass="15679">MKTFFLKFFTWWNSQTFGTQLNIWRYGVFVGEDESGNKYYRSSYAKDPALGHERRWIVYNGVAEASRIPPGWWGWMHHKSDKPPTEEAYQPREWQKAHRPNMTGTSEAYRPPGSTLASGKRPKATGDYQAWTPGS</sequence>
<dbReference type="KEGG" id="paqt:E8L99_09425"/>
<organism evidence="2 3">
    <name type="scientific">Phreatobacter aquaticus</name>
    <dbReference type="NCBI Taxonomy" id="2570229"/>
    <lineage>
        <taxon>Bacteria</taxon>
        <taxon>Pseudomonadati</taxon>
        <taxon>Pseudomonadota</taxon>
        <taxon>Alphaproteobacteria</taxon>
        <taxon>Hyphomicrobiales</taxon>
        <taxon>Phreatobacteraceae</taxon>
        <taxon>Phreatobacter</taxon>
    </lineage>
</organism>
<accession>A0A4D7QJ90</accession>
<keyword evidence="3" id="KW-1185">Reference proteome</keyword>
<name>A0A4D7QJ90_9HYPH</name>
<gene>
    <name evidence="2" type="ORF">E8L99_09425</name>
</gene>
<evidence type="ECO:0000313" key="2">
    <source>
        <dbReference type="EMBL" id="QCK85963.1"/>
    </source>
</evidence>
<feature type="region of interest" description="Disordered" evidence="1">
    <location>
        <begin position="80"/>
        <end position="135"/>
    </location>
</feature>
<proteinExistence type="predicted"/>
<dbReference type="Proteomes" id="UP000298588">
    <property type="component" value="Chromosome"/>
</dbReference>
<evidence type="ECO:0000313" key="3">
    <source>
        <dbReference type="Proteomes" id="UP000298588"/>
    </source>
</evidence>
<feature type="compositionally biased region" description="Basic and acidic residues" evidence="1">
    <location>
        <begin position="81"/>
        <end position="96"/>
    </location>
</feature>
<dbReference type="EMBL" id="CP039865">
    <property type="protein sequence ID" value="QCK85963.1"/>
    <property type="molecule type" value="Genomic_DNA"/>
</dbReference>
<dbReference type="InterPro" id="IPR007763">
    <property type="entry name" value="NDUFA12"/>
</dbReference>
<reference evidence="2 3" key="1">
    <citation type="submission" date="2019-04" db="EMBL/GenBank/DDBJ databases">
        <title>Phreatobacter aquaticus sp. nov.</title>
        <authorList>
            <person name="Choi A."/>
            <person name="Baek K."/>
        </authorList>
    </citation>
    <scope>NUCLEOTIDE SEQUENCE [LARGE SCALE GENOMIC DNA]</scope>
    <source>
        <strain evidence="2 3">NMCR1094</strain>
    </source>
</reference>
<dbReference type="AlphaFoldDB" id="A0A4D7QJ90"/>
<keyword evidence="2" id="KW-0830">Ubiquinone</keyword>
<dbReference type="Pfam" id="PF05071">
    <property type="entry name" value="NDUFA12"/>
    <property type="match status" value="1"/>
</dbReference>
<dbReference type="GO" id="GO:0006979">
    <property type="term" value="P:response to oxidative stress"/>
    <property type="evidence" value="ECO:0007669"/>
    <property type="project" value="TreeGrafter"/>
</dbReference>